<sequence>IVYCDGACPNNGNPGAIAGVGVWWGGGDSRNLSERCPGPQTNNRAELIAIIRVLEIAPAARSLTIKTDSKYCIQSIVDWLPRWRTNGFKLANGKPAQNQPLIKYLDALMQNRRAKGQRVELFHVRGHQGETGNEGADFLANRG</sequence>
<proteinExistence type="inferred from homology"/>
<evidence type="ECO:0000313" key="10">
    <source>
        <dbReference type="Proteomes" id="UP000305067"/>
    </source>
</evidence>
<dbReference type="PANTHER" id="PTHR10642:SF26">
    <property type="entry name" value="RIBONUCLEASE H1"/>
    <property type="match status" value="1"/>
</dbReference>
<dbReference type="InterPro" id="IPR002156">
    <property type="entry name" value="RNaseH_domain"/>
</dbReference>
<keyword evidence="4" id="KW-0540">Nuclease</keyword>
<comment type="catalytic activity">
    <reaction evidence="1">
        <text>Endonucleolytic cleavage to 5'-phosphomonoester.</text>
        <dbReference type="EC" id="3.1.26.4"/>
    </reaction>
</comment>
<dbReference type="AlphaFoldDB" id="A0A5C3QPR7"/>
<dbReference type="Proteomes" id="UP000305067">
    <property type="component" value="Unassembled WGS sequence"/>
</dbReference>
<evidence type="ECO:0000256" key="4">
    <source>
        <dbReference type="ARBA" id="ARBA00022722"/>
    </source>
</evidence>
<keyword evidence="6" id="KW-0255">Endonuclease</keyword>
<evidence type="ECO:0000313" key="9">
    <source>
        <dbReference type="EMBL" id="TFL03368.1"/>
    </source>
</evidence>
<keyword evidence="10" id="KW-1185">Reference proteome</keyword>
<evidence type="ECO:0000256" key="5">
    <source>
        <dbReference type="ARBA" id="ARBA00022723"/>
    </source>
</evidence>
<accession>A0A5C3QPR7</accession>
<dbReference type="PANTHER" id="PTHR10642">
    <property type="entry name" value="RIBONUCLEASE H1"/>
    <property type="match status" value="1"/>
</dbReference>
<dbReference type="InterPro" id="IPR050092">
    <property type="entry name" value="RNase_H"/>
</dbReference>
<dbReference type="EMBL" id="ML178820">
    <property type="protein sequence ID" value="TFL03368.1"/>
    <property type="molecule type" value="Genomic_DNA"/>
</dbReference>
<dbReference type="GO" id="GO:0046872">
    <property type="term" value="F:metal ion binding"/>
    <property type="evidence" value="ECO:0007669"/>
    <property type="project" value="UniProtKB-KW"/>
</dbReference>
<evidence type="ECO:0000256" key="2">
    <source>
        <dbReference type="ARBA" id="ARBA00005300"/>
    </source>
</evidence>
<dbReference type="OrthoDB" id="245563at2759"/>
<keyword evidence="5" id="KW-0479">Metal-binding</keyword>
<gene>
    <name evidence="9" type="ORF">BDV98DRAFT_479234</name>
</gene>
<dbReference type="SUPFAM" id="SSF53098">
    <property type="entry name" value="Ribonuclease H-like"/>
    <property type="match status" value="1"/>
</dbReference>
<evidence type="ECO:0000256" key="6">
    <source>
        <dbReference type="ARBA" id="ARBA00022759"/>
    </source>
</evidence>
<dbReference type="GO" id="GO:0043137">
    <property type="term" value="P:DNA replication, removal of RNA primer"/>
    <property type="evidence" value="ECO:0007669"/>
    <property type="project" value="TreeGrafter"/>
</dbReference>
<dbReference type="GO" id="GO:0003676">
    <property type="term" value="F:nucleic acid binding"/>
    <property type="evidence" value="ECO:0007669"/>
    <property type="project" value="InterPro"/>
</dbReference>
<evidence type="ECO:0000256" key="7">
    <source>
        <dbReference type="ARBA" id="ARBA00022801"/>
    </source>
</evidence>
<dbReference type="InterPro" id="IPR036397">
    <property type="entry name" value="RNaseH_sf"/>
</dbReference>
<dbReference type="Pfam" id="PF00075">
    <property type="entry name" value="RNase_H"/>
    <property type="match status" value="1"/>
</dbReference>
<feature type="non-terminal residue" evidence="9">
    <location>
        <position position="143"/>
    </location>
</feature>
<dbReference type="Gene3D" id="3.30.420.10">
    <property type="entry name" value="Ribonuclease H-like superfamily/Ribonuclease H"/>
    <property type="match status" value="1"/>
</dbReference>
<keyword evidence="7" id="KW-0378">Hydrolase</keyword>
<feature type="non-terminal residue" evidence="9">
    <location>
        <position position="1"/>
    </location>
</feature>
<dbReference type="EC" id="3.1.26.4" evidence="3"/>
<reference evidence="9 10" key="1">
    <citation type="journal article" date="2019" name="Nat. Ecol. Evol.">
        <title>Megaphylogeny resolves global patterns of mushroom evolution.</title>
        <authorList>
            <person name="Varga T."/>
            <person name="Krizsan K."/>
            <person name="Foldi C."/>
            <person name="Dima B."/>
            <person name="Sanchez-Garcia M."/>
            <person name="Sanchez-Ramirez S."/>
            <person name="Szollosi G.J."/>
            <person name="Szarkandi J.G."/>
            <person name="Papp V."/>
            <person name="Albert L."/>
            <person name="Andreopoulos W."/>
            <person name="Angelini C."/>
            <person name="Antonin V."/>
            <person name="Barry K.W."/>
            <person name="Bougher N.L."/>
            <person name="Buchanan P."/>
            <person name="Buyck B."/>
            <person name="Bense V."/>
            <person name="Catcheside P."/>
            <person name="Chovatia M."/>
            <person name="Cooper J."/>
            <person name="Damon W."/>
            <person name="Desjardin D."/>
            <person name="Finy P."/>
            <person name="Geml J."/>
            <person name="Haridas S."/>
            <person name="Hughes K."/>
            <person name="Justo A."/>
            <person name="Karasinski D."/>
            <person name="Kautmanova I."/>
            <person name="Kiss B."/>
            <person name="Kocsube S."/>
            <person name="Kotiranta H."/>
            <person name="LaButti K.M."/>
            <person name="Lechner B.E."/>
            <person name="Liimatainen K."/>
            <person name="Lipzen A."/>
            <person name="Lukacs Z."/>
            <person name="Mihaltcheva S."/>
            <person name="Morgado L.N."/>
            <person name="Niskanen T."/>
            <person name="Noordeloos M.E."/>
            <person name="Ohm R.A."/>
            <person name="Ortiz-Santana B."/>
            <person name="Ovrebo C."/>
            <person name="Racz N."/>
            <person name="Riley R."/>
            <person name="Savchenko A."/>
            <person name="Shiryaev A."/>
            <person name="Soop K."/>
            <person name="Spirin V."/>
            <person name="Szebenyi C."/>
            <person name="Tomsovsky M."/>
            <person name="Tulloss R.E."/>
            <person name="Uehling J."/>
            <person name="Grigoriev I.V."/>
            <person name="Vagvolgyi C."/>
            <person name="Papp T."/>
            <person name="Martin F.M."/>
            <person name="Miettinen O."/>
            <person name="Hibbett D.S."/>
            <person name="Nagy L.G."/>
        </authorList>
    </citation>
    <scope>NUCLEOTIDE SEQUENCE [LARGE SCALE GENOMIC DNA]</scope>
    <source>
        <strain evidence="9 10">CBS 309.79</strain>
    </source>
</reference>
<feature type="domain" description="RNase H type-1" evidence="8">
    <location>
        <begin position="1"/>
        <end position="143"/>
    </location>
</feature>
<dbReference type="STRING" id="1884261.A0A5C3QPR7"/>
<dbReference type="GO" id="GO:0004523">
    <property type="term" value="F:RNA-DNA hybrid ribonuclease activity"/>
    <property type="evidence" value="ECO:0007669"/>
    <property type="project" value="UniProtKB-EC"/>
</dbReference>
<organism evidence="9 10">
    <name type="scientific">Pterulicium gracile</name>
    <dbReference type="NCBI Taxonomy" id="1884261"/>
    <lineage>
        <taxon>Eukaryota</taxon>
        <taxon>Fungi</taxon>
        <taxon>Dikarya</taxon>
        <taxon>Basidiomycota</taxon>
        <taxon>Agaricomycotina</taxon>
        <taxon>Agaricomycetes</taxon>
        <taxon>Agaricomycetidae</taxon>
        <taxon>Agaricales</taxon>
        <taxon>Pleurotineae</taxon>
        <taxon>Pterulaceae</taxon>
        <taxon>Pterulicium</taxon>
    </lineage>
</organism>
<comment type="similarity">
    <text evidence="2">Belongs to the RNase H family.</text>
</comment>
<evidence type="ECO:0000256" key="3">
    <source>
        <dbReference type="ARBA" id="ARBA00012180"/>
    </source>
</evidence>
<evidence type="ECO:0000256" key="1">
    <source>
        <dbReference type="ARBA" id="ARBA00000077"/>
    </source>
</evidence>
<evidence type="ECO:0000259" key="8">
    <source>
        <dbReference type="PROSITE" id="PS50879"/>
    </source>
</evidence>
<dbReference type="InterPro" id="IPR012337">
    <property type="entry name" value="RNaseH-like_sf"/>
</dbReference>
<dbReference type="PROSITE" id="PS50879">
    <property type="entry name" value="RNASE_H_1"/>
    <property type="match status" value="1"/>
</dbReference>
<dbReference type="CDD" id="cd09280">
    <property type="entry name" value="RNase_HI_eukaryote_like"/>
    <property type="match status" value="1"/>
</dbReference>
<protein>
    <recommendedName>
        <fullName evidence="3">ribonuclease H</fullName>
        <ecNumber evidence="3">3.1.26.4</ecNumber>
    </recommendedName>
</protein>
<name>A0A5C3QPR7_9AGAR</name>